<gene>
    <name evidence="1" type="ORF">COX77_04080</name>
</gene>
<comment type="caution">
    <text evidence="1">The sequence shown here is derived from an EMBL/GenBank/DDBJ whole genome shotgun (WGS) entry which is preliminary data.</text>
</comment>
<evidence type="ECO:0000313" key="2">
    <source>
        <dbReference type="Proteomes" id="UP000230405"/>
    </source>
</evidence>
<protein>
    <submittedName>
        <fullName evidence="1">Uncharacterized protein</fullName>
    </submittedName>
</protein>
<dbReference type="Proteomes" id="UP000230405">
    <property type="component" value="Unassembled WGS sequence"/>
</dbReference>
<accession>A0A2M7VDQ5</accession>
<organism evidence="1 2">
    <name type="scientific">Candidatus Komeilibacteria bacterium CG_4_10_14_0_2_um_filter_37_10</name>
    <dbReference type="NCBI Taxonomy" id="1974470"/>
    <lineage>
        <taxon>Bacteria</taxon>
        <taxon>Candidatus Komeiliibacteriota</taxon>
    </lineage>
</organism>
<dbReference type="EMBL" id="PFPO01000076">
    <property type="protein sequence ID" value="PIZ98585.1"/>
    <property type="molecule type" value="Genomic_DNA"/>
</dbReference>
<sequence length="160" mass="17850">MDDKRGFARQRRVRHLATLTLAQRVAEASAVWPPKDLVISIQPFAKGWGEISRDCLPAYAEAPARRAGRMRAVNVNTRPARSTLLQKMFGDLIPSMIETYFLLSARMQETLLLKNERQALRQAERLLLIRHLATLALAQRVVKASAGIGRSGNQSTGESD</sequence>
<reference evidence="2" key="1">
    <citation type="submission" date="2017-09" db="EMBL/GenBank/DDBJ databases">
        <title>Depth-based differentiation of microbial function through sediment-hosted aquifers and enrichment of novel symbionts in the deep terrestrial subsurface.</title>
        <authorList>
            <person name="Probst A.J."/>
            <person name="Ladd B."/>
            <person name="Jarett J.K."/>
            <person name="Geller-Mcgrath D.E."/>
            <person name="Sieber C.M.K."/>
            <person name="Emerson J.B."/>
            <person name="Anantharaman K."/>
            <person name="Thomas B.C."/>
            <person name="Malmstrom R."/>
            <person name="Stieglmeier M."/>
            <person name="Klingl A."/>
            <person name="Woyke T."/>
            <person name="Ryan C.M."/>
            <person name="Banfield J.F."/>
        </authorList>
    </citation>
    <scope>NUCLEOTIDE SEQUENCE [LARGE SCALE GENOMIC DNA]</scope>
</reference>
<name>A0A2M7VDQ5_9BACT</name>
<proteinExistence type="predicted"/>
<dbReference type="AlphaFoldDB" id="A0A2M7VDQ5"/>
<evidence type="ECO:0000313" key="1">
    <source>
        <dbReference type="EMBL" id="PIZ98585.1"/>
    </source>
</evidence>